<keyword evidence="4 5" id="KW-0472">Membrane</keyword>
<protein>
    <submittedName>
        <fullName evidence="6">Uncharacterized protein</fullName>
    </submittedName>
</protein>
<accession>A0AAE0T4K2</accession>
<dbReference type="GO" id="GO:0005886">
    <property type="term" value="C:plasma membrane"/>
    <property type="evidence" value="ECO:0007669"/>
    <property type="project" value="TreeGrafter"/>
</dbReference>
<comment type="caution">
    <text evidence="6">The sequence shown here is derived from an EMBL/GenBank/DDBJ whole genome shotgun (WGS) entry which is preliminary data.</text>
</comment>
<evidence type="ECO:0000256" key="3">
    <source>
        <dbReference type="ARBA" id="ARBA00022989"/>
    </source>
</evidence>
<comment type="subcellular location">
    <subcellularLocation>
        <location evidence="1">Membrane</location>
        <topology evidence="1">Multi-pass membrane protein</topology>
    </subcellularLocation>
</comment>
<evidence type="ECO:0000256" key="5">
    <source>
        <dbReference type="SAM" id="Phobius"/>
    </source>
</evidence>
<proteinExistence type="predicted"/>
<gene>
    <name evidence="6" type="ORF">CHS0354_027882</name>
</gene>
<dbReference type="InterPro" id="IPR050579">
    <property type="entry name" value="PMP-22/EMP/MP20-like"/>
</dbReference>
<feature type="transmembrane region" description="Helical" evidence="5">
    <location>
        <begin position="89"/>
        <end position="107"/>
    </location>
</feature>
<feature type="transmembrane region" description="Helical" evidence="5">
    <location>
        <begin position="114"/>
        <end position="136"/>
    </location>
</feature>
<name>A0AAE0T4K2_9BIVA</name>
<reference evidence="6" key="2">
    <citation type="journal article" date="2021" name="Genome Biol. Evol.">
        <title>Developing a high-quality reference genome for a parasitic bivalve with doubly uniparental inheritance (Bivalvia: Unionida).</title>
        <authorList>
            <person name="Smith C.H."/>
        </authorList>
    </citation>
    <scope>NUCLEOTIDE SEQUENCE</scope>
    <source>
        <strain evidence="6">CHS0354</strain>
        <tissue evidence="6">Mantle</tissue>
    </source>
</reference>
<feature type="transmembrane region" description="Helical" evidence="5">
    <location>
        <begin position="12"/>
        <end position="35"/>
    </location>
</feature>
<keyword evidence="3 5" id="KW-1133">Transmembrane helix</keyword>
<reference evidence="6" key="3">
    <citation type="submission" date="2023-05" db="EMBL/GenBank/DDBJ databases">
        <authorList>
            <person name="Smith C.H."/>
        </authorList>
    </citation>
    <scope>NUCLEOTIDE SEQUENCE</scope>
    <source>
        <strain evidence="6">CHS0354</strain>
        <tissue evidence="6">Mantle</tissue>
    </source>
</reference>
<sequence length="313" mass="35673">MVCCGSASAWAKVACMMLVIALPLHIAGYATVYWLTVYTVNENYVAGIGLWKMENCSSNAYSSPCKTNIDVPGSYQNGMFLATQALETVAVPFLVFSTLFSLLYVFVRRLRTLCLTITVVILCFLTALLSFIGMILHVTNIPSNHYVSYSFGLTVVALLLTFFAGVLMYANIRRYELPDSDVIFTAPAPEKLNQDEVKIPRYYNEYGKESDRDTDIYRNKDKGKYSREKKLEAYYHKHRTDVLHYHSNNREISEKDWFLPSPPSYRSVETPLSIGTMSRMTDRTERTLRSHLQTPDIYLESSALTDVDQPGRY</sequence>
<dbReference type="Gene3D" id="1.20.140.150">
    <property type="match status" value="1"/>
</dbReference>
<reference evidence="6" key="1">
    <citation type="journal article" date="2021" name="Genome Biol. Evol.">
        <title>A High-Quality Reference Genome for a Parasitic Bivalve with Doubly Uniparental Inheritance (Bivalvia: Unionida).</title>
        <authorList>
            <person name="Smith C.H."/>
        </authorList>
    </citation>
    <scope>NUCLEOTIDE SEQUENCE</scope>
    <source>
        <strain evidence="6">CHS0354</strain>
    </source>
</reference>
<organism evidence="6 7">
    <name type="scientific">Potamilus streckersoni</name>
    <dbReference type="NCBI Taxonomy" id="2493646"/>
    <lineage>
        <taxon>Eukaryota</taxon>
        <taxon>Metazoa</taxon>
        <taxon>Spiralia</taxon>
        <taxon>Lophotrochozoa</taxon>
        <taxon>Mollusca</taxon>
        <taxon>Bivalvia</taxon>
        <taxon>Autobranchia</taxon>
        <taxon>Heteroconchia</taxon>
        <taxon>Palaeoheterodonta</taxon>
        <taxon>Unionida</taxon>
        <taxon>Unionoidea</taxon>
        <taxon>Unionidae</taxon>
        <taxon>Ambleminae</taxon>
        <taxon>Lampsilini</taxon>
        <taxon>Potamilus</taxon>
    </lineage>
</organism>
<evidence type="ECO:0000256" key="4">
    <source>
        <dbReference type="ARBA" id="ARBA00023136"/>
    </source>
</evidence>
<dbReference type="Proteomes" id="UP001195483">
    <property type="component" value="Unassembled WGS sequence"/>
</dbReference>
<dbReference type="PANTHER" id="PTHR10671">
    <property type="entry name" value="EPITHELIAL MEMBRANE PROTEIN-RELATED"/>
    <property type="match status" value="1"/>
</dbReference>
<evidence type="ECO:0000313" key="7">
    <source>
        <dbReference type="Proteomes" id="UP001195483"/>
    </source>
</evidence>
<keyword evidence="2 5" id="KW-0812">Transmembrane</keyword>
<dbReference type="EMBL" id="JAEAOA010001688">
    <property type="protein sequence ID" value="KAK3603098.1"/>
    <property type="molecule type" value="Genomic_DNA"/>
</dbReference>
<dbReference type="AlphaFoldDB" id="A0AAE0T4K2"/>
<dbReference type="PANTHER" id="PTHR10671:SF108">
    <property type="entry name" value="CLAUDIN FAMILY PROTEIN-RELATED"/>
    <property type="match status" value="1"/>
</dbReference>
<keyword evidence="7" id="KW-1185">Reference proteome</keyword>
<evidence type="ECO:0000256" key="2">
    <source>
        <dbReference type="ARBA" id="ARBA00022692"/>
    </source>
</evidence>
<feature type="transmembrane region" description="Helical" evidence="5">
    <location>
        <begin position="148"/>
        <end position="170"/>
    </location>
</feature>
<evidence type="ECO:0000313" key="6">
    <source>
        <dbReference type="EMBL" id="KAK3603098.1"/>
    </source>
</evidence>
<evidence type="ECO:0000256" key="1">
    <source>
        <dbReference type="ARBA" id="ARBA00004141"/>
    </source>
</evidence>